<evidence type="ECO:0000256" key="2">
    <source>
        <dbReference type="ARBA" id="ARBA00023125"/>
    </source>
</evidence>
<gene>
    <name evidence="6" type="ORF">bsdcttw_22590</name>
</gene>
<dbReference type="GO" id="GO:0003677">
    <property type="term" value="F:DNA binding"/>
    <property type="evidence" value="ECO:0007669"/>
    <property type="project" value="UniProtKB-KW"/>
</dbReference>
<dbReference type="PANTHER" id="PTHR42756:SF1">
    <property type="entry name" value="TRANSCRIPTIONAL REPRESSOR OF EMRAB OPERON"/>
    <property type="match status" value="1"/>
</dbReference>
<dbReference type="InterPro" id="IPR036390">
    <property type="entry name" value="WH_DNA-bd_sf"/>
</dbReference>
<dbReference type="GO" id="GO:0003700">
    <property type="term" value="F:DNA-binding transcription factor activity"/>
    <property type="evidence" value="ECO:0007669"/>
    <property type="project" value="InterPro"/>
</dbReference>
<reference evidence="6 7" key="1">
    <citation type="submission" date="2020-08" db="EMBL/GenBank/DDBJ databases">
        <title>Draft genome sequencing of an Anaerocolumna strain isolated from anoxic soil subjected to BSD treatment.</title>
        <authorList>
            <person name="Uek A."/>
            <person name="Tonouchi A."/>
        </authorList>
    </citation>
    <scope>NUCLEOTIDE SEQUENCE [LARGE SCALE GENOMIC DNA]</scope>
    <source>
        <strain evidence="6 7">CTTW</strain>
    </source>
</reference>
<dbReference type="SMART" id="SM00347">
    <property type="entry name" value="HTH_MARR"/>
    <property type="match status" value="1"/>
</dbReference>
<organism evidence="6 7">
    <name type="scientific">Anaerocolumna chitinilytica</name>
    <dbReference type="NCBI Taxonomy" id="1727145"/>
    <lineage>
        <taxon>Bacteria</taxon>
        <taxon>Bacillati</taxon>
        <taxon>Bacillota</taxon>
        <taxon>Clostridia</taxon>
        <taxon>Lachnospirales</taxon>
        <taxon>Lachnospiraceae</taxon>
        <taxon>Anaerocolumna</taxon>
    </lineage>
</organism>
<dbReference type="InterPro" id="IPR036388">
    <property type="entry name" value="WH-like_DNA-bd_sf"/>
</dbReference>
<feature type="coiled-coil region" evidence="4">
    <location>
        <begin position="103"/>
        <end position="152"/>
    </location>
</feature>
<dbReference type="InterPro" id="IPR000835">
    <property type="entry name" value="HTH_MarR-typ"/>
</dbReference>
<dbReference type="Pfam" id="PF13412">
    <property type="entry name" value="HTH_24"/>
    <property type="match status" value="1"/>
</dbReference>
<dbReference type="PRINTS" id="PR00598">
    <property type="entry name" value="HTHMARR"/>
</dbReference>
<evidence type="ECO:0000256" key="4">
    <source>
        <dbReference type="SAM" id="Coils"/>
    </source>
</evidence>
<proteinExistence type="predicted"/>
<keyword evidence="1" id="KW-0805">Transcription regulation</keyword>
<evidence type="ECO:0000313" key="6">
    <source>
        <dbReference type="EMBL" id="BCJ99218.1"/>
    </source>
</evidence>
<protein>
    <recommendedName>
        <fullName evidence="5">HTH marR-type domain-containing protein</fullName>
    </recommendedName>
</protein>
<evidence type="ECO:0000256" key="3">
    <source>
        <dbReference type="ARBA" id="ARBA00023163"/>
    </source>
</evidence>
<reference evidence="6 7" key="2">
    <citation type="submission" date="2020-08" db="EMBL/GenBank/DDBJ databases">
        <authorList>
            <person name="Ueki A."/>
            <person name="Tonouchi A."/>
        </authorList>
    </citation>
    <scope>NUCLEOTIDE SEQUENCE [LARGE SCALE GENOMIC DNA]</scope>
    <source>
        <strain evidence="6 7">CTTW</strain>
    </source>
</reference>
<accession>A0A7I8DLD7</accession>
<sequence length="224" mass="25986">MENNKKNLEELMYDTNMMVQRIRAGRGIRVGIKGGKLDQVLISLQENQSINSKDLSEALGITLKGMNRLLDRLEEAELVTLETVKEDKTLLTVQLTETGKKAARKAEQRKAEMDKVFDCLTEEEKNNLQSILNHLAENLEKELRQEDDVEELWGREALFGAFRFGDNTEYHGDFHGSRKHHSREGYLRTEMFCNRGEFFNRGGFQPECSFSHDLNKHHNWRKGN</sequence>
<evidence type="ECO:0000256" key="1">
    <source>
        <dbReference type="ARBA" id="ARBA00023015"/>
    </source>
</evidence>
<name>A0A7I8DLD7_9FIRM</name>
<dbReference type="Gene3D" id="1.10.10.10">
    <property type="entry name" value="Winged helix-like DNA-binding domain superfamily/Winged helix DNA-binding domain"/>
    <property type="match status" value="1"/>
</dbReference>
<evidence type="ECO:0000313" key="7">
    <source>
        <dbReference type="Proteomes" id="UP000515703"/>
    </source>
</evidence>
<evidence type="ECO:0000259" key="5">
    <source>
        <dbReference type="PROSITE" id="PS50995"/>
    </source>
</evidence>
<feature type="domain" description="HTH marR-type" evidence="5">
    <location>
        <begin position="1"/>
        <end position="137"/>
    </location>
</feature>
<dbReference type="KEGG" id="acht:bsdcttw_22590"/>
<dbReference type="RefSeq" id="WP_185259490.1">
    <property type="nucleotide sequence ID" value="NZ_AP023368.1"/>
</dbReference>
<keyword evidence="2" id="KW-0238">DNA-binding</keyword>
<keyword evidence="4" id="KW-0175">Coiled coil</keyword>
<dbReference type="PROSITE" id="PS50995">
    <property type="entry name" value="HTH_MARR_2"/>
    <property type="match status" value="1"/>
</dbReference>
<dbReference type="AlphaFoldDB" id="A0A7I8DLD7"/>
<dbReference type="EMBL" id="AP023368">
    <property type="protein sequence ID" value="BCJ99218.1"/>
    <property type="molecule type" value="Genomic_DNA"/>
</dbReference>
<keyword evidence="7" id="KW-1185">Reference proteome</keyword>
<dbReference type="Proteomes" id="UP000515703">
    <property type="component" value="Chromosome"/>
</dbReference>
<keyword evidence="3" id="KW-0804">Transcription</keyword>
<dbReference type="SUPFAM" id="SSF46785">
    <property type="entry name" value="Winged helix' DNA-binding domain"/>
    <property type="match status" value="1"/>
</dbReference>
<dbReference type="PANTHER" id="PTHR42756">
    <property type="entry name" value="TRANSCRIPTIONAL REGULATOR, MARR"/>
    <property type="match status" value="1"/>
</dbReference>